<dbReference type="RefSeq" id="WP_138566041.1">
    <property type="nucleotide sequence ID" value="NZ_PNCM01000005.1"/>
</dbReference>
<reference evidence="1 2" key="1">
    <citation type="submission" date="2017-12" db="EMBL/GenBank/DDBJ databases">
        <authorList>
            <person name="Paulsen S."/>
            <person name="Gram L.K."/>
        </authorList>
    </citation>
    <scope>NUCLEOTIDE SEQUENCE [LARGE SCALE GENOMIC DNA]</scope>
    <source>
        <strain evidence="1 2">S1189</strain>
    </source>
</reference>
<reference evidence="2" key="2">
    <citation type="submission" date="2019-06" db="EMBL/GenBank/DDBJ databases">
        <title>Co-occurence of chitin degradation, pigmentation and bioactivity in marine Pseudoalteromonas.</title>
        <authorList>
            <person name="Sonnenschein E.C."/>
            <person name="Bech P.K."/>
        </authorList>
    </citation>
    <scope>NUCLEOTIDE SEQUENCE [LARGE SCALE GENOMIC DNA]</scope>
    <source>
        <strain evidence="2">S1189</strain>
    </source>
</reference>
<gene>
    <name evidence="1" type="ORF">CWB73_00965</name>
</gene>
<dbReference type="EMBL" id="PNCM01000005">
    <property type="protein sequence ID" value="TMP83751.1"/>
    <property type="molecule type" value="Genomic_DNA"/>
</dbReference>
<comment type="caution">
    <text evidence="1">The sequence shown here is derived from an EMBL/GenBank/DDBJ whole genome shotgun (WGS) entry which is preliminary data.</text>
</comment>
<sequence length="258" mass="28711">MSTQAKTLEQLISELHTTNGDLVTSNNELTNTVVGKMGDINNALSNAQSSVADAVATADTRISDAIRTFAESHADMRINYYDRQLFSKNNLISDHGLVVDPTDETRTEWLQVPCANGWGVNTYPHHGGLTKVHTVSGYSYSPGYSETPQYKEDWSRSYMQFALTNSEANSAEINEVIESNNIPLVTVGGWWNGARVHTIPCIKVNGKHPYSRLFFRLVNRVHYAVTDAQNYEPQNIITHGGNCSFTVDRVVNYPRIPA</sequence>
<dbReference type="OrthoDB" id="6314340at2"/>
<name>A0A5S3Z0E6_9GAMM</name>
<protein>
    <submittedName>
        <fullName evidence="1">Uncharacterized protein</fullName>
    </submittedName>
</protein>
<accession>A0A5S3Z0E6</accession>
<organism evidence="1 2">
    <name type="scientific">Pseudoalteromonas phenolica</name>
    <dbReference type="NCBI Taxonomy" id="161398"/>
    <lineage>
        <taxon>Bacteria</taxon>
        <taxon>Pseudomonadati</taxon>
        <taxon>Pseudomonadota</taxon>
        <taxon>Gammaproteobacteria</taxon>
        <taxon>Alteromonadales</taxon>
        <taxon>Pseudoalteromonadaceae</taxon>
        <taxon>Pseudoalteromonas</taxon>
    </lineage>
</organism>
<evidence type="ECO:0000313" key="1">
    <source>
        <dbReference type="EMBL" id="TMP83751.1"/>
    </source>
</evidence>
<evidence type="ECO:0000313" key="2">
    <source>
        <dbReference type="Proteomes" id="UP000307362"/>
    </source>
</evidence>
<dbReference type="Proteomes" id="UP000307362">
    <property type="component" value="Unassembled WGS sequence"/>
</dbReference>
<dbReference type="AlphaFoldDB" id="A0A5S3Z0E6"/>
<proteinExistence type="predicted"/>